<dbReference type="InterPro" id="IPR052108">
    <property type="entry name" value="MEGF/SIB"/>
</dbReference>
<feature type="chain" id="PRO_5034099098" evidence="2">
    <location>
        <begin position="18"/>
        <end position="468"/>
    </location>
</feature>
<dbReference type="PANTHER" id="PTHR24035">
    <property type="entry name" value="MULTIPLE EPIDERMAL GROWTH FACTOR-LIKE DOMAINS PROTEIN"/>
    <property type="match status" value="1"/>
</dbReference>
<keyword evidence="4" id="KW-1185">Reference proteome</keyword>
<keyword evidence="1" id="KW-1133">Transmembrane helix</keyword>
<reference evidence="5" key="1">
    <citation type="submission" date="2025-08" db="UniProtKB">
        <authorList>
            <consortium name="RefSeq"/>
        </authorList>
    </citation>
    <scope>IDENTIFICATION</scope>
    <source>
        <tissue evidence="5">Whole sample</tissue>
    </source>
</reference>
<evidence type="ECO:0000256" key="2">
    <source>
        <dbReference type="SAM" id="SignalP"/>
    </source>
</evidence>
<dbReference type="Gene3D" id="2.170.300.10">
    <property type="entry name" value="Tie2 ligand-binding domain superfamily"/>
    <property type="match status" value="1"/>
</dbReference>
<dbReference type="InterPro" id="IPR008979">
    <property type="entry name" value="Galactose-bd-like_sf"/>
</dbReference>
<keyword evidence="1" id="KW-0472">Membrane</keyword>
<dbReference type="InterPro" id="IPR000742">
    <property type="entry name" value="EGF"/>
</dbReference>
<evidence type="ECO:0000313" key="4">
    <source>
        <dbReference type="Proteomes" id="UP000694844"/>
    </source>
</evidence>
<sequence>MWLGLFLFILLVKDSSGFFNLAYTPSRNIYASASMSEPPEQPSWSAARAINGNTDQTITSNCAVMDFSKNYKSVWWKVRLAKRYNVAYLEVFFRKNFIQRSSGYSFYIYDTSDTFDALSPVLKNLIYRHDPLSGCPSPFQNITVNRLGVEIIFTNQRPEGYVSSCNGDDMTRTGVELCEVRVMGCNQNRYSSNQCATLCPQKCRNRNCDAFNGSCIYGCNDPNALTLDCIVCKDMEYIWNRTCVSCQGHCKDGSPCNKSTGRCDNGCQNHWMGEFCKVCKDGFYGSSCENNCGHCLNGEPCDKRNGTCIKGCQPHFLYPLCKECKDGFYGVNCSDKCGHCDDNDVCDKKTGYCLMGCETNLQPPFCKEDPSELQSISGTFMDEKNNVPETALYVGIGLLTAWLILSVGVIIYQRRRITGLLRNRHSTENLQTGSQTQTQNYVDIRQSEEKHEYTSLDTVKQESHYNVI</sequence>
<name>A0A8B8BTH5_CRAVI</name>
<dbReference type="PANTHER" id="PTHR24035:SF109">
    <property type="entry name" value="PROTEIN DRAPER"/>
    <property type="match status" value="1"/>
</dbReference>
<dbReference type="OrthoDB" id="409374at2759"/>
<evidence type="ECO:0000259" key="3">
    <source>
        <dbReference type="SMART" id="SM00181"/>
    </source>
</evidence>
<accession>A0A8B8BTH5</accession>
<feature type="domain" description="EGF-like" evidence="3">
    <location>
        <begin position="255"/>
        <end position="289"/>
    </location>
</feature>
<dbReference type="SMART" id="SM00181">
    <property type="entry name" value="EGF"/>
    <property type="match status" value="2"/>
</dbReference>
<feature type="signal peptide" evidence="2">
    <location>
        <begin position="1"/>
        <end position="17"/>
    </location>
</feature>
<feature type="transmembrane region" description="Helical" evidence="1">
    <location>
        <begin position="391"/>
        <end position="412"/>
    </location>
</feature>
<dbReference type="RefSeq" id="XP_022306154.1">
    <property type="nucleotide sequence ID" value="XM_022450446.1"/>
</dbReference>
<dbReference type="Proteomes" id="UP000694844">
    <property type="component" value="Chromosome 9"/>
</dbReference>
<evidence type="ECO:0000256" key="1">
    <source>
        <dbReference type="SAM" id="Phobius"/>
    </source>
</evidence>
<protein>
    <submittedName>
        <fullName evidence="5">Multiple epidermal growth factor-like domains protein 10</fullName>
    </submittedName>
</protein>
<gene>
    <name evidence="5" type="primary">LOC111112711</name>
</gene>
<dbReference type="Gene3D" id="2.60.120.260">
    <property type="entry name" value="Galactose-binding domain-like"/>
    <property type="match status" value="1"/>
</dbReference>
<feature type="domain" description="EGF-like" evidence="3">
    <location>
        <begin position="294"/>
        <end position="334"/>
    </location>
</feature>
<dbReference type="KEGG" id="cvn:111112711"/>
<keyword evidence="2" id="KW-0732">Signal</keyword>
<dbReference type="SUPFAM" id="SSF49785">
    <property type="entry name" value="Galactose-binding domain-like"/>
    <property type="match status" value="1"/>
</dbReference>
<keyword evidence="1" id="KW-0812">Transmembrane</keyword>
<dbReference type="AlphaFoldDB" id="A0A8B8BTH5"/>
<evidence type="ECO:0000313" key="5">
    <source>
        <dbReference type="RefSeq" id="XP_022306154.1"/>
    </source>
</evidence>
<organism evidence="4 5">
    <name type="scientific">Crassostrea virginica</name>
    <name type="common">Eastern oyster</name>
    <dbReference type="NCBI Taxonomy" id="6565"/>
    <lineage>
        <taxon>Eukaryota</taxon>
        <taxon>Metazoa</taxon>
        <taxon>Spiralia</taxon>
        <taxon>Lophotrochozoa</taxon>
        <taxon>Mollusca</taxon>
        <taxon>Bivalvia</taxon>
        <taxon>Autobranchia</taxon>
        <taxon>Pteriomorphia</taxon>
        <taxon>Ostreida</taxon>
        <taxon>Ostreoidea</taxon>
        <taxon>Ostreidae</taxon>
        <taxon>Crassostrea</taxon>
    </lineage>
</organism>
<proteinExistence type="predicted"/>
<dbReference type="GeneID" id="111112711"/>